<organism evidence="4 5">
    <name type="scientific">Capsaspora owczarzaki (strain ATCC 30864)</name>
    <dbReference type="NCBI Taxonomy" id="595528"/>
    <lineage>
        <taxon>Eukaryota</taxon>
        <taxon>Filasterea</taxon>
        <taxon>Capsaspora</taxon>
    </lineage>
</organism>
<evidence type="ECO:0000313" key="5">
    <source>
        <dbReference type="Proteomes" id="UP000008743"/>
    </source>
</evidence>
<comment type="similarity">
    <text evidence="2">Belongs to the NAD(P)-dependent epimerase/dehydratase family. Dihydroflavonol-4-reductase subfamily.</text>
</comment>
<feature type="domain" description="NAD-dependent epimerase/dehydratase" evidence="3">
    <location>
        <begin position="6"/>
        <end position="249"/>
    </location>
</feature>
<dbReference type="OrthoDB" id="2735536at2759"/>
<dbReference type="eggNOG" id="KOG1502">
    <property type="taxonomic scope" value="Eukaryota"/>
</dbReference>
<dbReference type="SUPFAM" id="SSF51735">
    <property type="entry name" value="NAD(P)-binding Rossmann-fold domains"/>
    <property type="match status" value="1"/>
</dbReference>
<dbReference type="STRING" id="595528.A0A0D2WMR4"/>
<dbReference type="FunCoup" id="A0A0D2WMR4">
    <property type="interactions" value="50"/>
</dbReference>
<protein>
    <submittedName>
        <fullName evidence="4">NAD-dependent epimerase/dehydratase</fullName>
    </submittedName>
</protein>
<dbReference type="FunFam" id="3.40.50.720:FF:000336">
    <property type="entry name" value="Aldehyde reductase"/>
    <property type="match status" value="1"/>
</dbReference>
<evidence type="ECO:0000256" key="1">
    <source>
        <dbReference type="ARBA" id="ARBA00023002"/>
    </source>
</evidence>
<reference evidence="5" key="1">
    <citation type="submission" date="2011-02" db="EMBL/GenBank/DDBJ databases">
        <title>The Genome Sequence of Capsaspora owczarzaki ATCC 30864.</title>
        <authorList>
            <person name="Russ C."/>
            <person name="Cuomo C."/>
            <person name="Burger G."/>
            <person name="Gray M.W."/>
            <person name="Holland P.W.H."/>
            <person name="King N."/>
            <person name="Lang F.B.F."/>
            <person name="Roger A.J."/>
            <person name="Ruiz-Trillo I."/>
            <person name="Young S.K."/>
            <person name="Zeng Q."/>
            <person name="Gargeya S."/>
            <person name="Alvarado L."/>
            <person name="Berlin A."/>
            <person name="Chapman S.B."/>
            <person name="Chen Z."/>
            <person name="Freedman E."/>
            <person name="Gellesch M."/>
            <person name="Goldberg J."/>
            <person name="Griggs A."/>
            <person name="Gujja S."/>
            <person name="Heilman E."/>
            <person name="Heiman D."/>
            <person name="Howarth C."/>
            <person name="Mehta T."/>
            <person name="Neiman D."/>
            <person name="Pearson M."/>
            <person name="Roberts A."/>
            <person name="Saif S."/>
            <person name="Shea T."/>
            <person name="Shenoy N."/>
            <person name="Sisk P."/>
            <person name="Stolte C."/>
            <person name="Sykes S."/>
            <person name="White J."/>
            <person name="Yandava C."/>
            <person name="Haas B."/>
            <person name="Nusbaum C."/>
            <person name="Birren B."/>
        </authorList>
    </citation>
    <scope>NUCLEOTIDE SEQUENCE</scope>
    <source>
        <strain evidence="5">ATCC 30864</strain>
    </source>
</reference>
<sequence>MAQQTVLVTGGSGFIASWCISVLLERGFKVRATVRSTAKEASVRAAVTPAAAVHVKDNLTCVVADLTADAGWDEAVAGCEYVLHVASPVFAALKASDPEEVIRPAREGTLRVLRAATRAGVKRVVVTSSLAAVVPPNVDEDKIFDEQIWTDTSDPALSTYRRSKTLAERAAWEFFQNEPSTTTTLTTILPGMVLGPLLSPAHLEGSTKMIHRLLNGSPSLCPRISMMITDVRDLADAHVAALTSPDAAGQRLIITSEMKLLLDVATILREELTAEEAANVPVRNMPDWILRIMGWFSGEIAMIVPMIGRKACWSAANAQKRIGFTPRPARTTIVDCARSLLELPKST</sequence>
<dbReference type="Pfam" id="PF01370">
    <property type="entry name" value="Epimerase"/>
    <property type="match status" value="1"/>
</dbReference>
<dbReference type="Proteomes" id="UP000008743">
    <property type="component" value="Unassembled WGS sequence"/>
</dbReference>
<proteinExistence type="inferred from homology"/>
<dbReference type="PANTHER" id="PTHR10366:SF564">
    <property type="entry name" value="STEROL-4-ALPHA-CARBOXYLATE 3-DEHYDROGENASE, DECARBOXYLATING"/>
    <property type="match status" value="1"/>
</dbReference>
<evidence type="ECO:0000313" key="4">
    <source>
        <dbReference type="EMBL" id="KJE92210.1"/>
    </source>
</evidence>
<dbReference type="AlphaFoldDB" id="A0A0D2WMR4"/>
<dbReference type="PANTHER" id="PTHR10366">
    <property type="entry name" value="NAD DEPENDENT EPIMERASE/DEHYDRATASE"/>
    <property type="match status" value="1"/>
</dbReference>
<dbReference type="InParanoid" id="A0A0D2WMR4"/>
<keyword evidence="1" id="KW-0560">Oxidoreductase</keyword>
<evidence type="ECO:0000256" key="2">
    <source>
        <dbReference type="ARBA" id="ARBA00023445"/>
    </source>
</evidence>
<accession>A0A0D2WMR4</accession>
<evidence type="ECO:0000259" key="3">
    <source>
        <dbReference type="Pfam" id="PF01370"/>
    </source>
</evidence>
<keyword evidence="5" id="KW-1185">Reference proteome</keyword>
<dbReference type="Gene3D" id="3.40.50.720">
    <property type="entry name" value="NAD(P)-binding Rossmann-like Domain"/>
    <property type="match status" value="1"/>
</dbReference>
<dbReference type="CDD" id="cd05227">
    <property type="entry name" value="AR_SDR_e"/>
    <property type="match status" value="1"/>
</dbReference>
<dbReference type="InterPro" id="IPR001509">
    <property type="entry name" value="Epimerase_deHydtase"/>
</dbReference>
<dbReference type="PhylomeDB" id="A0A0D2WMR4"/>
<dbReference type="GO" id="GO:0016616">
    <property type="term" value="F:oxidoreductase activity, acting on the CH-OH group of donors, NAD or NADP as acceptor"/>
    <property type="evidence" value="ECO:0007669"/>
    <property type="project" value="TreeGrafter"/>
</dbReference>
<dbReference type="InterPro" id="IPR050425">
    <property type="entry name" value="NAD(P)_dehydrat-like"/>
</dbReference>
<name>A0A0D2WMR4_CAPO3</name>
<gene>
    <name evidence="4" type="ORF">CAOG_003222</name>
</gene>
<dbReference type="EMBL" id="KE346363">
    <property type="protein sequence ID" value="KJE92210.1"/>
    <property type="molecule type" value="Genomic_DNA"/>
</dbReference>
<dbReference type="InterPro" id="IPR036291">
    <property type="entry name" value="NAD(P)-bd_dom_sf"/>
</dbReference>